<dbReference type="PANTHER" id="PTHR11552:SF213">
    <property type="entry name" value="DEHYDROGENASE, PUTATIVE-RELATED"/>
    <property type="match status" value="1"/>
</dbReference>
<dbReference type="InterPro" id="IPR036188">
    <property type="entry name" value="FAD/NAD-bd_sf"/>
</dbReference>
<keyword evidence="2" id="KW-0274">FAD</keyword>
<dbReference type="Gene3D" id="3.30.560.10">
    <property type="entry name" value="Glucose Oxidase, domain 3"/>
    <property type="match status" value="1"/>
</dbReference>
<comment type="similarity">
    <text evidence="1">Belongs to the GMC oxidoreductase family.</text>
</comment>
<dbReference type="OrthoDB" id="269227at2759"/>
<feature type="binding site" evidence="2">
    <location>
        <position position="289"/>
    </location>
    <ligand>
        <name>FAD</name>
        <dbReference type="ChEBI" id="CHEBI:57692"/>
    </ligand>
</feature>
<feature type="signal peptide" evidence="3">
    <location>
        <begin position="1"/>
        <end position="20"/>
    </location>
</feature>
<evidence type="ECO:0000259" key="4">
    <source>
        <dbReference type="PROSITE" id="PS00624"/>
    </source>
</evidence>
<dbReference type="InterPro" id="IPR012132">
    <property type="entry name" value="GMC_OxRdtase"/>
</dbReference>
<keyword evidence="6" id="KW-1185">Reference proteome</keyword>
<comment type="caution">
    <text evidence="5">The sequence shown here is derived from an EMBL/GenBank/DDBJ whole genome shotgun (WGS) entry which is preliminary data.</text>
</comment>
<comment type="cofactor">
    <cofactor evidence="2">
        <name>FAD</name>
        <dbReference type="ChEBI" id="CHEBI:57692"/>
    </cofactor>
</comment>
<dbReference type="AlphaFoldDB" id="A0A9W8Z1Z3"/>
<feature type="domain" description="Glucose-methanol-choline oxidoreductase N-terminal" evidence="4">
    <location>
        <begin position="343"/>
        <end position="357"/>
    </location>
</feature>
<sequence>MYALRLFSSTLLLFIGVVSAAATPGTHRPRHNPFLTARQSTNTTAYDYIVVGSGPGGGPTAANLAIAGYNVLLIDAGGDEGDNLFEKVPALFPRATDEFPATQWNYFATRSSDPSTQAKDAITSYQLSNGSIYTGLYPPADAAAIDLTGDSSWNGSTFQRLYEEIEHCDYLPNSVVGHGFTGWLWTELTSLVTAVQDLKVVSIIVSAASAMGISLLGIAVQTVAGLGEILLKDINAPGATITTGPYQIPLSMQDSARGGARDRVLQVANAVDDNGDRLYHLDIKLHTLVTKIIFETSSSGPVATGVDYLEGEGLYRADTRSANATIEGQGTVSATKEVIISAGAFNTPQLLKLSGIGPADELAEFAIEQIVDLPVGSNLRDHIEVPVISEASSNFSLLNDCTFMYGYPEVEDPCLDQYLAGTDETSKGLYATSGEALGVVIKSSAATKDDPDLIVYGAPANFPGFFPGWAKRALDIDKRHWTWISLKANTENTAGTVTLRSTDPRDVPVIAFNTFEGDAAAAAQDLQASYEGVAFARRAMDDLIPLDGTFAEVQPGRSNVSTEAEIKEYVSTNSFGHHACCTAPIGTVLDSNFKVKGTSGLRVVDASAFPVIPGFFIQLPTYLLSAKASESILEDA</sequence>
<reference evidence="5" key="1">
    <citation type="submission" date="2022-10" db="EMBL/GenBank/DDBJ databases">
        <title>Tapping the CABI collections for fungal endophytes: first genome assemblies for Collariella, Neodidymelliopsis, Ascochyta clinopodiicola, Didymella pomorum, Didymosphaeria variabile, Neocosmospora piperis and Neocucurbitaria cava.</title>
        <authorList>
            <person name="Hill R."/>
        </authorList>
    </citation>
    <scope>NUCLEOTIDE SEQUENCE</scope>
    <source>
        <strain evidence="5">IMI 355082</strain>
    </source>
</reference>
<dbReference type="Proteomes" id="UP001140453">
    <property type="component" value="Unassembled WGS sequence"/>
</dbReference>
<feature type="chain" id="PRO_5040850677" description="Glucose-methanol-choline oxidoreductase N-terminal domain-containing protein" evidence="3">
    <location>
        <begin position="21"/>
        <end position="636"/>
    </location>
</feature>
<dbReference type="Gene3D" id="3.50.50.60">
    <property type="entry name" value="FAD/NAD(P)-binding domain"/>
    <property type="match status" value="1"/>
</dbReference>
<dbReference type="GO" id="GO:0050660">
    <property type="term" value="F:flavin adenine dinucleotide binding"/>
    <property type="evidence" value="ECO:0007669"/>
    <property type="project" value="InterPro"/>
</dbReference>
<dbReference type="EMBL" id="JAPEVB010000002">
    <property type="protein sequence ID" value="KAJ4394835.1"/>
    <property type="molecule type" value="Genomic_DNA"/>
</dbReference>
<accession>A0A9W8Z1Z3</accession>
<dbReference type="PIRSF" id="PIRSF000137">
    <property type="entry name" value="Alcohol_oxidase"/>
    <property type="match status" value="1"/>
</dbReference>
<keyword evidence="2" id="KW-0285">Flavoprotein</keyword>
<dbReference type="GO" id="GO:0016614">
    <property type="term" value="F:oxidoreductase activity, acting on CH-OH group of donors"/>
    <property type="evidence" value="ECO:0007669"/>
    <property type="project" value="InterPro"/>
</dbReference>
<dbReference type="InterPro" id="IPR007867">
    <property type="entry name" value="GMC_OxRtase_C"/>
</dbReference>
<evidence type="ECO:0000313" key="5">
    <source>
        <dbReference type="EMBL" id="KAJ4394835.1"/>
    </source>
</evidence>
<proteinExistence type="inferred from homology"/>
<name>A0A9W8Z1Z3_9PEZI</name>
<dbReference type="SUPFAM" id="SSF54373">
    <property type="entry name" value="FAD-linked reductases, C-terminal domain"/>
    <property type="match status" value="1"/>
</dbReference>
<dbReference type="InterPro" id="IPR000172">
    <property type="entry name" value="GMC_OxRdtase_N"/>
</dbReference>
<evidence type="ECO:0000256" key="2">
    <source>
        <dbReference type="PIRSR" id="PIRSR000137-2"/>
    </source>
</evidence>
<dbReference type="Pfam" id="PF00732">
    <property type="entry name" value="GMC_oxred_N"/>
    <property type="match status" value="1"/>
</dbReference>
<evidence type="ECO:0000256" key="1">
    <source>
        <dbReference type="ARBA" id="ARBA00010790"/>
    </source>
</evidence>
<evidence type="ECO:0000313" key="6">
    <source>
        <dbReference type="Proteomes" id="UP001140453"/>
    </source>
</evidence>
<organism evidence="5 6">
    <name type="scientific">Gnomoniopsis smithogilvyi</name>
    <dbReference type="NCBI Taxonomy" id="1191159"/>
    <lineage>
        <taxon>Eukaryota</taxon>
        <taxon>Fungi</taxon>
        <taxon>Dikarya</taxon>
        <taxon>Ascomycota</taxon>
        <taxon>Pezizomycotina</taxon>
        <taxon>Sordariomycetes</taxon>
        <taxon>Sordariomycetidae</taxon>
        <taxon>Diaporthales</taxon>
        <taxon>Gnomoniaceae</taxon>
        <taxon>Gnomoniopsis</taxon>
    </lineage>
</organism>
<gene>
    <name evidence="5" type="ORF">N0V93_004055</name>
</gene>
<dbReference type="SUPFAM" id="SSF51905">
    <property type="entry name" value="FAD/NAD(P)-binding domain"/>
    <property type="match status" value="1"/>
</dbReference>
<dbReference type="PROSITE" id="PS00624">
    <property type="entry name" value="GMC_OXRED_2"/>
    <property type="match status" value="1"/>
</dbReference>
<protein>
    <recommendedName>
        <fullName evidence="4">Glucose-methanol-choline oxidoreductase N-terminal domain-containing protein</fullName>
    </recommendedName>
</protein>
<dbReference type="PANTHER" id="PTHR11552">
    <property type="entry name" value="GLUCOSE-METHANOL-CHOLINE GMC OXIDOREDUCTASE"/>
    <property type="match status" value="1"/>
</dbReference>
<dbReference type="Pfam" id="PF05199">
    <property type="entry name" value="GMC_oxred_C"/>
    <property type="match status" value="1"/>
</dbReference>
<keyword evidence="3" id="KW-0732">Signal</keyword>
<evidence type="ECO:0000256" key="3">
    <source>
        <dbReference type="SAM" id="SignalP"/>
    </source>
</evidence>